<dbReference type="GO" id="GO:0006275">
    <property type="term" value="P:regulation of DNA replication"/>
    <property type="evidence" value="ECO:0007669"/>
    <property type="project" value="UniProtKB-UniRule"/>
</dbReference>
<keyword evidence="2 4" id="KW-0235">DNA replication</keyword>
<dbReference type="GO" id="GO:0003677">
    <property type="term" value="F:DNA binding"/>
    <property type="evidence" value="ECO:0007669"/>
    <property type="project" value="UniProtKB-UniRule"/>
</dbReference>
<dbReference type="GeneID" id="66163253"/>
<dbReference type="InterPro" id="IPR022659">
    <property type="entry name" value="Pr_cel_nuc_antig_CS"/>
</dbReference>
<evidence type="ECO:0000256" key="6">
    <source>
        <dbReference type="RuleBase" id="RU003673"/>
    </source>
</evidence>
<evidence type="ECO:0000313" key="9">
    <source>
        <dbReference type="EMBL" id="BCU70238.1"/>
    </source>
</evidence>
<protein>
    <recommendedName>
        <fullName evidence="4">DNA polymerase sliding clamp</fullName>
    </recommendedName>
    <alternativeName>
        <fullName evidence="4">Proliferating cell nuclear antigen homolog</fullName>
        <shortName evidence="4">PCNA</shortName>
    </alternativeName>
</protein>
<sequence length="245" mass="27266">MKIKVVDAVNFSFIFKTLTEFMEETTLQLDQDGLKIKGIDPSRTVLIDVLIPSGYFETYEIEGETKVGVKLEDIANILDTATKNDSVSIDIEQDKVLFQLDGEYERTFTLPVFSSADAEIPEIKLEFPFKATMLTATFADLVDELEETGSDIMKFKSEEGKLLIIVEGDLASASIELSKDNGGLMDSEGSDAESTYSVEFIANTTKMRKPSDTVNIEFGTQLPLKLRYNLPQGGYADFYISPRAE</sequence>
<keyword evidence="10" id="KW-1185">Reference proteome</keyword>
<evidence type="ECO:0000313" key="10">
    <source>
        <dbReference type="Proteomes" id="UP000825123"/>
    </source>
</evidence>
<proteinExistence type="inferred from homology"/>
<dbReference type="CDD" id="cd00577">
    <property type="entry name" value="PCNA"/>
    <property type="match status" value="1"/>
</dbReference>
<accession>A0A8D5U776</accession>
<dbReference type="InterPro" id="IPR000730">
    <property type="entry name" value="Pr_cel_nuc_antig"/>
</dbReference>
<feature type="domain" description="Proliferating cell nuclear antigen PCNA C-terminal" evidence="8">
    <location>
        <begin position="127"/>
        <end position="242"/>
    </location>
</feature>
<dbReference type="Proteomes" id="UP000825123">
    <property type="component" value="Chromosome"/>
</dbReference>
<dbReference type="NCBIfam" id="NF002220">
    <property type="entry name" value="PRK01115.1-3"/>
    <property type="match status" value="1"/>
</dbReference>
<name>A0A8D5U776_9CREN</name>
<dbReference type="EMBL" id="AP024597">
    <property type="protein sequence ID" value="BCU70238.1"/>
    <property type="molecule type" value="Genomic_DNA"/>
</dbReference>
<gene>
    <name evidence="4" type="primary">pcn</name>
    <name evidence="9" type="ORF">KN1_15350</name>
</gene>
<comment type="subunit">
    <text evidence="4">Homotrimer. The subunits circularize to form a toroid; DNA passes through its center. Replication factor C (RFC) is required to load the toroid on the DNA.</text>
</comment>
<dbReference type="InterPro" id="IPR022649">
    <property type="entry name" value="Pr_cel_nuc_antig_C"/>
</dbReference>
<evidence type="ECO:0000256" key="5">
    <source>
        <dbReference type="RuleBase" id="RU003671"/>
    </source>
</evidence>
<dbReference type="InterPro" id="IPR046938">
    <property type="entry name" value="DNA_clamp_sf"/>
</dbReference>
<evidence type="ECO:0000259" key="8">
    <source>
        <dbReference type="Pfam" id="PF02747"/>
    </source>
</evidence>
<evidence type="ECO:0000256" key="1">
    <source>
        <dbReference type="ARBA" id="ARBA00010462"/>
    </source>
</evidence>
<comment type="function">
    <text evidence="4">Sliding clamp subunit that acts as a moving platform for DNA processing. Responsible for tethering the catalytic subunit of DNA polymerase and other proteins to DNA during high-speed replication.</text>
</comment>
<dbReference type="SUPFAM" id="SSF55979">
    <property type="entry name" value="DNA clamp"/>
    <property type="match status" value="2"/>
</dbReference>
<evidence type="ECO:0000256" key="3">
    <source>
        <dbReference type="ARBA" id="ARBA00023125"/>
    </source>
</evidence>
<dbReference type="Pfam" id="PF00705">
    <property type="entry name" value="PCNA_N"/>
    <property type="match status" value="1"/>
</dbReference>
<comment type="similarity">
    <text evidence="1 4 5">Belongs to the PCNA family.</text>
</comment>
<dbReference type="GO" id="GO:0006272">
    <property type="term" value="P:leading strand elongation"/>
    <property type="evidence" value="ECO:0007669"/>
    <property type="project" value="TreeGrafter"/>
</dbReference>
<dbReference type="PANTHER" id="PTHR11352:SF0">
    <property type="entry name" value="PROLIFERATING CELL NUCLEAR ANTIGEN"/>
    <property type="match status" value="1"/>
</dbReference>
<dbReference type="RefSeq" id="WP_221286728.1">
    <property type="nucleotide sequence ID" value="NZ_AP024597.1"/>
</dbReference>
<comment type="function">
    <text evidence="6">Sliding clamp subunit. Responsible for tethering the catalytic subunit of DNA polymerase to DNA during high-speed replication.</text>
</comment>
<dbReference type="Pfam" id="PF02747">
    <property type="entry name" value="PCNA_C"/>
    <property type="match status" value="1"/>
</dbReference>
<dbReference type="InterPro" id="IPR022648">
    <property type="entry name" value="Pr_cel_nuc_antig_N"/>
</dbReference>
<evidence type="ECO:0000256" key="4">
    <source>
        <dbReference type="HAMAP-Rule" id="MF_00317"/>
    </source>
</evidence>
<evidence type="ECO:0000256" key="2">
    <source>
        <dbReference type="ARBA" id="ARBA00022705"/>
    </source>
</evidence>
<dbReference type="HAMAP" id="MF_00317">
    <property type="entry name" value="DNApol_clamp_arch"/>
    <property type="match status" value="1"/>
</dbReference>
<dbReference type="PRINTS" id="PR00339">
    <property type="entry name" value="PCNACYCLIN"/>
</dbReference>
<reference evidence="9 10" key="1">
    <citation type="submission" date="2021-04" db="EMBL/GenBank/DDBJ databases">
        <title>Complete genome sequence of Stygiolobus sp. KN-1.</title>
        <authorList>
            <person name="Nakamura K."/>
            <person name="Sakai H."/>
            <person name="Kurosawa N."/>
        </authorList>
    </citation>
    <scope>NUCLEOTIDE SEQUENCE [LARGE SCALE GENOMIC DNA]</scope>
    <source>
        <strain evidence="9 10">KN-1</strain>
    </source>
</reference>
<dbReference type="KEGG" id="csty:KN1_15350"/>
<dbReference type="Gene3D" id="3.70.10.10">
    <property type="match status" value="1"/>
</dbReference>
<dbReference type="PANTHER" id="PTHR11352">
    <property type="entry name" value="PROLIFERATING CELL NUCLEAR ANTIGEN"/>
    <property type="match status" value="1"/>
</dbReference>
<organism evidence="9 10">
    <name type="scientific">Stygiolobus caldivivus</name>
    <dbReference type="NCBI Taxonomy" id="2824673"/>
    <lineage>
        <taxon>Archaea</taxon>
        <taxon>Thermoproteota</taxon>
        <taxon>Thermoprotei</taxon>
        <taxon>Sulfolobales</taxon>
        <taxon>Sulfolobaceae</taxon>
        <taxon>Stygiolobus</taxon>
    </lineage>
</organism>
<feature type="domain" description="Proliferating cell nuclear antigen PCNA N-terminal" evidence="7">
    <location>
        <begin position="4"/>
        <end position="95"/>
    </location>
</feature>
<dbReference type="GO" id="GO:0030337">
    <property type="term" value="F:DNA polymerase processivity factor activity"/>
    <property type="evidence" value="ECO:0007669"/>
    <property type="project" value="UniProtKB-UniRule"/>
</dbReference>
<dbReference type="PROSITE" id="PS01251">
    <property type="entry name" value="PCNA_1"/>
    <property type="match status" value="1"/>
</dbReference>
<keyword evidence="3 4" id="KW-0238">DNA-binding</keyword>
<dbReference type="AlphaFoldDB" id="A0A8D5U776"/>
<evidence type="ECO:0000259" key="7">
    <source>
        <dbReference type="Pfam" id="PF00705"/>
    </source>
</evidence>